<evidence type="ECO:0000259" key="8">
    <source>
        <dbReference type="PROSITE" id="PS50090"/>
    </source>
</evidence>
<feature type="domain" description="HTH myb-type" evidence="9">
    <location>
        <begin position="9"/>
        <end position="61"/>
    </location>
</feature>
<dbReference type="PANTHER" id="PTHR10641:SF622">
    <property type="entry name" value="TRANSCRIPTION FACTOR MYB17"/>
    <property type="match status" value="1"/>
</dbReference>
<dbReference type="PROSITE" id="PS50090">
    <property type="entry name" value="MYB_LIKE"/>
    <property type="match status" value="2"/>
</dbReference>
<evidence type="ECO:0000256" key="1">
    <source>
        <dbReference type="ARBA" id="ARBA00004123"/>
    </source>
</evidence>
<evidence type="ECO:0000256" key="6">
    <source>
        <dbReference type="ARBA" id="ARBA00023242"/>
    </source>
</evidence>
<reference evidence="11" key="1">
    <citation type="journal article" date="2016" name="Nature">
        <title>The genome of the seagrass Zostera marina reveals angiosperm adaptation to the sea.</title>
        <authorList>
            <person name="Olsen J.L."/>
            <person name="Rouze P."/>
            <person name="Verhelst B."/>
            <person name="Lin Y.-C."/>
            <person name="Bayer T."/>
            <person name="Collen J."/>
            <person name="Dattolo E."/>
            <person name="De Paoli E."/>
            <person name="Dittami S."/>
            <person name="Maumus F."/>
            <person name="Michel G."/>
            <person name="Kersting A."/>
            <person name="Lauritano C."/>
            <person name="Lohaus R."/>
            <person name="Toepel M."/>
            <person name="Tonon T."/>
            <person name="Vanneste K."/>
            <person name="Amirebrahimi M."/>
            <person name="Brakel J."/>
            <person name="Bostroem C."/>
            <person name="Chovatia M."/>
            <person name="Grimwood J."/>
            <person name="Jenkins J.W."/>
            <person name="Jueterbock A."/>
            <person name="Mraz A."/>
            <person name="Stam W.T."/>
            <person name="Tice H."/>
            <person name="Bornberg-Bauer E."/>
            <person name="Green P.J."/>
            <person name="Pearson G.A."/>
            <person name="Procaccini G."/>
            <person name="Duarte C.M."/>
            <person name="Schmutz J."/>
            <person name="Reusch T.B.H."/>
            <person name="Van de Peer Y."/>
        </authorList>
    </citation>
    <scope>NUCLEOTIDE SEQUENCE [LARGE SCALE GENOMIC DNA]</scope>
    <source>
        <strain evidence="11">cv. Finnish</strain>
    </source>
</reference>
<dbReference type="PROSITE" id="PS51294">
    <property type="entry name" value="HTH_MYB"/>
    <property type="match status" value="2"/>
</dbReference>
<evidence type="ECO:0000256" key="2">
    <source>
        <dbReference type="ARBA" id="ARBA00022737"/>
    </source>
</evidence>
<keyword evidence="2" id="KW-0677">Repeat</keyword>
<organism evidence="10 11">
    <name type="scientific">Zostera marina</name>
    <name type="common">Eelgrass</name>
    <dbReference type="NCBI Taxonomy" id="29655"/>
    <lineage>
        <taxon>Eukaryota</taxon>
        <taxon>Viridiplantae</taxon>
        <taxon>Streptophyta</taxon>
        <taxon>Embryophyta</taxon>
        <taxon>Tracheophyta</taxon>
        <taxon>Spermatophyta</taxon>
        <taxon>Magnoliopsida</taxon>
        <taxon>Liliopsida</taxon>
        <taxon>Zosteraceae</taxon>
        <taxon>Zostera</taxon>
    </lineage>
</organism>
<dbReference type="Gene3D" id="1.10.10.60">
    <property type="entry name" value="Homeodomain-like"/>
    <property type="match status" value="2"/>
</dbReference>
<dbReference type="Proteomes" id="UP000036987">
    <property type="component" value="Unassembled WGS sequence"/>
</dbReference>
<keyword evidence="5" id="KW-0804">Transcription</keyword>
<evidence type="ECO:0000313" key="11">
    <source>
        <dbReference type="Proteomes" id="UP000036987"/>
    </source>
</evidence>
<gene>
    <name evidence="10" type="ORF">ZOSMA_207G00070</name>
</gene>
<evidence type="ECO:0000256" key="7">
    <source>
        <dbReference type="SAM" id="MobiDB-lite"/>
    </source>
</evidence>
<keyword evidence="4" id="KW-0238">DNA-binding</keyword>
<keyword evidence="6" id="KW-0539">Nucleus</keyword>
<accession>A0A0K9PNG5</accession>
<dbReference type="GO" id="GO:0000976">
    <property type="term" value="F:transcription cis-regulatory region binding"/>
    <property type="evidence" value="ECO:0007669"/>
    <property type="project" value="UniProtKB-ARBA"/>
</dbReference>
<dbReference type="InterPro" id="IPR017930">
    <property type="entry name" value="Myb_dom"/>
</dbReference>
<dbReference type="GO" id="GO:0005634">
    <property type="term" value="C:nucleus"/>
    <property type="evidence" value="ECO:0007669"/>
    <property type="project" value="UniProtKB-SubCell"/>
</dbReference>
<evidence type="ECO:0000256" key="3">
    <source>
        <dbReference type="ARBA" id="ARBA00023015"/>
    </source>
</evidence>
<dbReference type="AlphaFoldDB" id="A0A0K9PNG5"/>
<dbReference type="OrthoDB" id="2143914at2759"/>
<protein>
    <submittedName>
        <fullName evidence="10">Myb domain protein 17</fullName>
    </submittedName>
</protein>
<keyword evidence="11" id="KW-1185">Reference proteome</keyword>
<dbReference type="CDD" id="cd00167">
    <property type="entry name" value="SANT"/>
    <property type="match status" value="2"/>
</dbReference>
<dbReference type="OMA" id="DMAGDEM"/>
<keyword evidence="3" id="KW-0805">Transcription regulation</keyword>
<feature type="domain" description="HTH myb-type" evidence="9">
    <location>
        <begin position="62"/>
        <end position="116"/>
    </location>
</feature>
<dbReference type="FunFam" id="1.10.10.60:FF:000121">
    <property type="entry name" value="Myb transcription factor"/>
    <property type="match status" value="1"/>
</dbReference>
<dbReference type="EMBL" id="LFYR01000749">
    <property type="protein sequence ID" value="KMZ69765.1"/>
    <property type="molecule type" value="Genomic_DNA"/>
</dbReference>
<sequence length="335" mass="36739">MGRAPCCEKEGLKKGPWTPEEDKILIDYIQSNGHGSWRSLPKLAGLLRCGKSCRLRWTNYLRPDIKRGPFTPDEQKSIVQLHAIVGNKWSTIAAQLPGRTDNEVKNYWNTHLKKRLVKMGIDPDTCSPTANADVPSAGFGGDGGGDGDLLSSKAATRHMAQWESARLEAEARLAKESLIFSCSSASCDTESNTGPDKMEADFFLRIWNSDVGRAFRSKDERMAPLPLPSSTSSSSYSSSLSSPLTTTTSSTMATETTSEGEDESYQIFLDFAAVDVDDSMAMRRLYPNTQLGSFSLFDMAGDEMDEGNCSTLEHVDVFKHNHLQLLELSASTPSS</sequence>
<evidence type="ECO:0000313" key="10">
    <source>
        <dbReference type="EMBL" id="KMZ69765.1"/>
    </source>
</evidence>
<feature type="domain" description="Myb-like" evidence="8">
    <location>
        <begin position="62"/>
        <end position="112"/>
    </location>
</feature>
<feature type="region of interest" description="Disordered" evidence="7">
    <location>
        <begin position="222"/>
        <end position="261"/>
    </location>
</feature>
<evidence type="ECO:0000256" key="5">
    <source>
        <dbReference type="ARBA" id="ARBA00023163"/>
    </source>
</evidence>
<dbReference type="InterPro" id="IPR015495">
    <property type="entry name" value="Myb_TF_plants"/>
</dbReference>
<dbReference type="SUPFAM" id="SSF46689">
    <property type="entry name" value="Homeodomain-like"/>
    <property type="match status" value="1"/>
</dbReference>
<feature type="compositionally biased region" description="Low complexity" evidence="7">
    <location>
        <begin position="228"/>
        <end position="257"/>
    </location>
</feature>
<comment type="caution">
    <text evidence="10">The sequence shown here is derived from an EMBL/GenBank/DDBJ whole genome shotgun (WGS) entry which is preliminary data.</text>
</comment>
<dbReference type="InterPro" id="IPR001005">
    <property type="entry name" value="SANT/Myb"/>
</dbReference>
<evidence type="ECO:0000259" key="9">
    <source>
        <dbReference type="PROSITE" id="PS51294"/>
    </source>
</evidence>
<proteinExistence type="predicted"/>
<evidence type="ECO:0000256" key="4">
    <source>
        <dbReference type="ARBA" id="ARBA00023125"/>
    </source>
</evidence>
<dbReference type="Pfam" id="PF00249">
    <property type="entry name" value="Myb_DNA-binding"/>
    <property type="match status" value="2"/>
</dbReference>
<name>A0A0K9PNG5_ZOSMR</name>
<dbReference type="PANTHER" id="PTHR10641">
    <property type="entry name" value="MYB FAMILY TRANSCRIPTION FACTOR"/>
    <property type="match status" value="1"/>
</dbReference>
<comment type="subcellular location">
    <subcellularLocation>
        <location evidence="1">Nucleus</location>
    </subcellularLocation>
</comment>
<dbReference type="FunFam" id="1.10.10.60:FF:000394">
    <property type="entry name" value="MYB transcription factor"/>
    <property type="match status" value="1"/>
</dbReference>
<dbReference type="SMART" id="SM00717">
    <property type="entry name" value="SANT"/>
    <property type="match status" value="2"/>
</dbReference>
<feature type="domain" description="Myb-like" evidence="8">
    <location>
        <begin position="9"/>
        <end position="61"/>
    </location>
</feature>
<dbReference type="InterPro" id="IPR009057">
    <property type="entry name" value="Homeodomain-like_sf"/>
</dbReference>